<dbReference type="InterPro" id="IPR001647">
    <property type="entry name" value="HTH_TetR"/>
</dbReference>
<evidence type="ECO:0000256" key="1">
    <source>
        <dbReference type="ARBA" id="ARBA00023125"/>
    </source>
</evidence>
<keyword evidence="1 2" id="KW-0238">DNA-binding</keyword>
<dbReference type="GO" id="GO:0003677">
    <property type="term" value="F:DNA binding"/>
    <property type="evidence" value="ECO:0007669"/>
    <property type="project" value="UniProtKB-UniRule"/>
</dbReference>
<proteinExistence type="predicted"/>
<dbReference type="RefSeq" id="WP_109923003.1">
    <property type="nucleotide sequence ID" value="NZ_QGLF01000006.1"/>
</dbReference>
<dbReference type="Proteomes" id="UP000246077">
    <property type="component" value="Unassembled WGS sequence"/>
</dbReference>
<dbReference type="PRINTS" id="PR00455">
    <property type="entry name" value="HTHTETR"/>
</dbReference>
<feature type="domain" description="HTH tetR-type" evidence="3">
    <location>
        <begin position="6"/>
        <end position="66"/>
    </location>
</feature>
<dbReference type="InterPro" id="IPR009057">
    <property type="entry name" value="Homeodomain-like_sf"/>
</dbReference>
<feature type="DNA-binding region" description="H-T-H motif" evidence="2">
    <location>
        <begin position="29"/>
        <end position="48"/>
    </location>
</feature>
<accession>A0A317DWQ5</accession>
<name>A0A317DWQ5_9PROT</name>
<dbReference type="EMBL" id="QGLF01000006">
    <property type="protein sequence ID" value="PWR18296.1"/>
    <property type="molecule type" value="Genomic_DNA"/>
</dbReference>
<keyword evidence="5" id="KW-1185">Reference proteome</keyword>
<organism evidence="4 5">
    <name type="scientific">Zavarzinia compransoris</name>
    <dbReference type="NCBI Taxonomy" id="1264899"/>
    <lineage>
        <taxon>Bacteria</taxon>
        <taxon>Pseudomonadati</taxon>
        <taxon>Pseudomonadota</taxon>
        <taxon>Alphaproteobacteria</taxon>
        <taxon>Rhodospirillales</taxon>
        <taxon>Zavarziniaceae</taxon>
        <taxon>Zavarzinia</taxon>
    </lineage>
</organism>
<sequence length="211" mass="23428">MLDSLSATEARIHDAALRLFSERGGMQVTIRELADAAGLARGTVYNNLPDPSALFESVAVRLGEEMHERVNLSFEGIADPAHRLANGLRLFIRRAHDEPHWGRFIVRFAMTTAALRQMWEGHPLRDLGDGLSEGRYRFRPEQVPSVLAMVASNGLAGMFLVLEGHKTWREAGSDAAELMLRAIGIDEAEARRIAAAELPPLPEWPARGERR</sequence>
<dbReference type="Pfam" id="PF21306">
    <property type="entry name" value="TetR_C_40"/>
    <property type="match status" value="1"/>
</dbReference>
<dbReference type="SUPFAM" id="SSF46689">
    <property type="entry name" value="Homeodomain-like"/>
    <property type="match status" value="1"/>
</dbReference>
<evidence type="ECO:0000256" key="2">
    <source>
        <dbReference type="PROSITE-ProRule" id="PRU00335"/>
    </source>
</evidence>
<dbReference type="Gene3D" id="1.10.357.10">
    <property type="entry name" value="Tetracycline Repressor, domain 2"/>
    <property type="match status" value="1"/>
</dbReference>
<dbReference type="AlphaFoldDB" id="A0A317DWQ5"/>
<dbReference type="PROSITE" id="PS50977">
    <property type="entry name" value="HTH_TETR_2"/>
    <property type="match status" value="1"/>
</dbReference>
<dbReference type="OrthoDB" id="9803547at2"/>
<gene>
    <name evidence="4" type="ORF">DKG75_20210</name>
</gene>
<evidence type="ECO:0000313" key="4">
    <source>
        <dbReference type="EMBL" id="PWR18296.1"/>
    </source>
</evidence>
<evidence type="ECO:0000259" key="3">
    <source>
        <dbReference type="PROSITE" id="PS50977"/>
    </source>
</evidence>
<dbReference type="InterPro" id="IPR049513">
    <property type="entry name" value="TetR_C_40"/>
</dbReference>
<comment type="caution">
    <text evidence="4">The sequence shown here is derived from an EMBL/GenBank/DDBJ whole genome shotgun (WGS) entry which is preliminary data.</text>
</comment>
<protein>
    <submittedName>
        <fullName evidence="4">TetR/AcrR family transcriptional regulator</fullName>
    </submittedName>
</protein>
<reference evidence="5" key="1">
    <citation type="submission" date="2018-05" db="EMBL/GenBank/DDBJ databases">
        <title>Zavarzinia sp. HR-AS.</title>
        <authorList>
            <person name="Lee Y."/>
            <person name="Jeon C.O."/>
        </authorList>
    </citation>
    <scope>NUCLEOTIDE SEQUENCE [LARGE SCALE GENOMIC DNA]</scope>
    <source>
        <strain evidence="5">DSM 1231</strain>
    </source>
</reference>
<evidence type="ECO:0000313" key="5">
    <source>
        <dbReference type="Proteomes" id="UP000246077"/>
    </source>
</evidence>
<dbReference type="Pfam" id="PF00440">
    <property type="entry name" value="TetR_N"/>
    <property type="match status" value="1"/>
</dbReference>